<evidence type="ECO:0000256" key="1">
    <source>
        <dbReference type="SAM" id="MobiDB-lite"/>
    </source>
</evidence>
<reference evidence="2" key="1">
    <citation type="journal article" date="2023" name="Plant J.">
        <title>The genome of the king protea, Protea cynaroides.</title>
        <authorList>
            <person name="Chang J."/>
            <person name="Duong T.A."/>
            <person name="Schoeman C."/>
            <person name="Ma X."/>
            <person name="Roodt D."/>
            <person name="Barker N."/>
            <person name="Li Z."/>
            <person name="Van de Peer Y."/>
            <person name="Mizrachi E."/>
        </authorList>
    </citation>
    <scope>NUCLEOTIDE SEQUENCE</scope>
    <source>
        <tissue evidence="2">Young leaves</tissue>
    </source>
</reference>
<feature type="compositionally biased region" description="Basic and acidic residues" evidence="1">
    <location>
        <begin position="11"/>
        <end position="28"/>
    </location>
</feature>
<evidence type="ECO:0000313" key="3">
    <source>
        <dbReference type="Proteomes" id="UP001141806"/>
    </source>
</evidence>
<evidence type="ECO:0000313" key="2">
    <source>
        <dbReference type="EMBL" id="KAJ4962507.1"/>
    </source>
</evidence>
<organism evidence="2 3">
    <name type="scientific">Protea cynaroides</name>
    <dbReference type="NCBI Taxonomy" id="273540"/>
    <lineage>
        <taxon>Eukaryota</taxon>
        <taxon>Viridiplantae</taxon>
        <taxon>Streptophyta</taxon>
        <taxon>Embryophyta</taxon>
        <taxon>Tracheophyta</taxon>
        <taxon>Spermatophyta</taxon>
        <taxon>Magnoliopsida</taxon>
        <taxon>Proteales</taxon>
        <taxon>Proteaceae</taxon>
        <taxon>Protea</taxon>
    </lineage>
</organism>
<feature type="region of interest" description="Disordered" evidence="1">
    <location>
        <begin position="1"/>
        <end position="45"/>
    </location>
</feature>
<name>A0A9Q0K4H1_9MAGN</name>
<keyword evidence="3" id="KW-1185">Reference proteome</keyword>
<comment type="caution">
    <text evidence="2">The sequence shown here is derived from an EMBL/GenBank/DDBJ whole genome shotgun (WGS) entry which is preliminary data.</text>
</comment>
<gene>
    <name evidence="2" type="ORF">NE237_022446</name>
</gene>
<proteinExistence type="predicted"/>
<dbReference type="AlphaFoldDB" id="A0A9Q0K4H1"/>
<accession>A0A9Q0K4H1</accession>
<dbReference type="Proteomes" id="UP001141806">
    <property type="component" value="Unassembled WGS sequence"/>
</dbReference>
<feature type="region of interest" description="Disordered" evidence="1">
    <location>
        <begin position="120"/>
        <end position="184"/>
    </location>
</feature>
<sequence>MDFGGSDESPVEPKKGKSKTPRKEKENVLKQMDISLDSGGSDESSWNPTDVLALAFLKPEEAAALVFSNPSPTFFPADLPPLLFLVRNQRELHHGKARFLEITISHLFKLLISKDISMDFGGNDESPVEPKKGKSKTPRKEKENVLKQMDISMDSSGSDESPVEPKKGKSKTPRKAKENILKQS</sequence>
<dbReference type="EMBL" id="JAMYWD010000008">
    <property type="protein sequence ID" value="KAJ4962507.1"/>
    <property type="molecule type" value="Genomic_DNA"/>
</dbReference>
<feature type="compositionally biased region" description="Basic and acidic residues" evidence="1">
    <location>
        <begin position="128"/>
        <end position="145"/>
    </location>
</feature>
<feature type="compositionally biased region" description="Basic and acidic residues" evidence="1">
    <location>
        <begin position="175"/>
        <end position="184"/>
    </location>
</feature>
<protein>
    <submittedName>
        <fullName evidence="2">Uncharacterized protein</fullName>
    </submittedName>
</protein>